<dbReference type="Pfam" id="PF03372">
    <property type="entry name" value="Exo_endo_phos"/>
    <property type="match status" value="1"/>
</dbReference>
<dbReference type="AlphaFoldDB" id="A0A6A1K4I9"/>
<sequence>MRNMKKNLLFIFAALFTFSAQAQNTLKLMSYNIKNANGMDNVCNFQRIANVINNASPDVVAIQEVDSMTNRSGQKYVLGEIAERTQMHGYFAPAIDYDGGKYGIGLLTKQVPLRLQSLPLPGREEARTLILAEFADYIYCCTHMSLTEEDRMKSLELVKAFTSSSTKPLFLAGDMNAEPESGFIKELQKDFQILSNPKQHTFPAPDPKETIDYIATLKQNAKGFAVISAKVINEPMASDHRPILVELRTVEKADKIFRMKPYLQNPVGNGITVMWETTVPAYCWVEYGTDTTQLKRARTIVDGQVVCNNYLHKIRIDGLQPGQKYYYRVCSQEILLYQAYKKVFGNTAQSAFSEFTLPATDTDSFTAVVFNDLHQHTQTFRSLCQQIKNVNYDFVVFNGDCVDDPVDHNQATSFISELTEGVCGDRIPTFFMRGNHEIRNAYSIGLRDHYDYVGDRTYGSFNWGDTRIVMLDCGEDKPDDHWVYYGLNDFTQLRNEQVDFLKKELSSKEFKKAGKRVLIHHIPLYGNDGKNLCANLWTKLLEKAPFNISLNAHTHKYAYHPKGELGNNYPVIIGGGYKMDGATVMILEKKKDELRVKVLNAKGKILLDITV</sequence>
<dbReference type="GO" id="GO:0004519">
    <property type="term" value="F:endonuclease activity"/>
    <property type="evidence" value="ECO:0007669"/>
    <property type="project" value="UniProtKB-KW"/>
</dbReference>
<evidence type="ECO:0000259" key="3">
    <source>
        <dbReference type="Pfam" id="PF03372"/>
    </source>
</evidence>
<dbReference type="RefSeq" id="WP_149928246.1">
    <property type="nucleotide sequence ID" value="NZ_VVYE01000015.1"/>
</dbReference>
<reference evidence="5 6" key="1">
    <citation type="journal article" date="2019" name="Nat. Med.">
        <title>A library of human gut bacterial isolates paired with longitudinal multiomics data enables mechanistic microbiome research.</title>
        <authorList>
            <person name="Poyet M."/>
            <person name="Groussin M."/>
            <person name="Gibbons S.M."/>
            <person name="Avila-Pacheco J."/>
            <person name="Jiang X."/>
            <person name="Kearney S.M."/>
            <person name="Perrotta A.R."/>
            <person name="Berdy B."/>
            <person name="Zhao S."/>
            <person name="Lieberman T.D."/>
            <person name="Swanson P.K."/>
            <person name="Smith M."/>
            <person name="Roesemann S."/>
            <person name="Alexander J.E."/>
            <person name="Rich S.A."/>
            <person name="Livny J."/>
            <person name="Vlamakis H."/>
            <person name="Clish C."/>
            <person name="Bullock K."/>
            <person name="Deik A."/>
            <person name="Scott J."/>
            <person name="Pierce K.A."/>
            <person name="Xavier R.J."/>
            <person name="Alm E.J."/>
        </authorList>
    </citation>
    <scope>NUCLEOTIDE SEQUENCE [LARGE SCALE GENOMIC DNA]</scope>
    <source>
        <strain evidence="5 6">BIOML-A21</strain>
    </source>
</reference>
<evidence type="ECO:0000259" key="4">
    <source>
        <dbReference type="Pfam" id="PF16656"/>
    </source>
</evidence>
<dbReference type="SUPFAM" id="SSF56219">
    <property type="entry name" value="DNase I-like"/>
    <property type="match status" value="1"/>
</dbReference>
<dbReference type="EMBL" id="VVYF01000004">
    <property type="protein sequence ID" value="KAA5494191.1"/>
    <property type="molecule type" value="Genomic_DNA"/>
</dbReference>
<keyword evidence="1" id="KW-0732">Signal</keyword>
<proteinExistence type="predicted"/>
<organism evidence="5 6">
    <name type="scientific">Bacteroides caccae</name>
    <dbReference type="NCBI Taxonomy" id="47678"/>
    <lineage>
        <taxon>Bacteria</taxon>
        <taxon>Pseudomonadati</taxon>
        <taxon>Bacteroidota</taxon>
        <taxon>Bacteroidia</taxon>
        <taxon>Bacteroidales</taxon>
        <taxon>Bacteroidaceae</taxon>
        <taxon>Bacteroides</taxon>
    </lineage>
</organism>
<comment type="caution">
    <text evidence="5">The sequence shown here is derived from an EMBL/GenBank/DDBJ whole genome shotgun (WGS) entry which is preliminary data.</text>
</comment>
<evidence type="ECO:0000313" key="5">
    <source>
        <dbReference type="EMBL" id="KAA5494191.1"/>
    </source>
</evidence>
<dbReference type="Proteomes" id="UP000491168">
    <property type="component" value="Unassembled WGS sequence"/>
</dbReference>
<dbReference type="Gene3D" id="3.60.10.10">
    <property type="entry name" value="Endonuclease/exonuclease/phosphatase"/>
    <property type="match status" value="1"/>
</dbReference>
<dbReference type="InterPro" id="IPR036691">
    <property type="entry name" value="Endo/exonu/phosph_ase_sf"/>
</dbReference>
<dbReference type="GO" id="GO:0006506">
    <property type="term" value="P:GPI anchor biosynthetic process"/>
    <property type="evidence" value="ECO:0007669"/>
    <property type="project" value="TreeGrafter"/>
</dbReference>
<keyword evidence="5" id="KW-0255">Endonuclease</keyword>
<dbReference type="InterPro" id="IPR051916">
    <property type="entry name" value="GPI-anchor_lipid_remodeler"/>
</dbReference>
<dbReference type="Gene3D" id="3.60.21.10">
    <property type="match status" value="1"/>
</dbReference>
<dbReference type="SUPFAM" id="SSF56300">
    <property type="entry name" value="Metallo-dependent phosphatases"/>
    <property type="match status" value="1"/>
</dbReference>
<dbReference type="PANTHER" id="PTHR14859">
    <property type="entry name" value="CALCOFLUOR WHITE HYPERSENSITIVE PROTEIN PRECURSOR"/>
    <property type="match status" value="1"/>
</dbReference>
<feature type="domain" description="Calcineurin-like phosphoesterase" evidence="2">
    <location>
        <begin position="367"/>
        <end position="557"/>
    </location>
</feature>
<dbReference type="Gene3D" id="2.60.40.380">
    <property type="entry name" value="Purple acid phosphatase-like, N-terminal"/>
    <property type="match status" value="1"/>
</dbReference>
<dbReference type="InterPro" id="IPR015914">
    <property type="entry name" value="PAPs_N"/>
</dbReference>
<evidence type="ECO:0000259" key="2">
    <source>
        <dbReference type="Pfam" id="PF00149"/>
    </source>
</evidence>
<dbReference type="Pfam" id="PF16656">
    <property type="entry name" value="Pur_ac_phosph_N"/>
    <property type="match status" value="1"/>
</dbReference>
<accession>A0A6A1K4I9</accession>
<dbReference type="InterPro" id="IPR005135">
    <property type="entry name" value="Endo/exonuclease/phosphatase"/>
</dbReference>
<dbReference type="GO" id="GO:0003993">
    <property type="term" value="F:acid phosphatase activity"/>
    <property type="evidence" value="ECO:0007669"/>
    <property type="project" value="InterPro"/>
</dbReference>
<evidence type="ECO:0000256" key="1">
    <source>
        <dbReference type="ARBA" id="ARBA00022729"/>
    </source>
</evidence>
<gene>
    <name evidence="5" type="ORF">F2Y35_04980</name>
</gene>
<dbReference type="GO" id="GO:0046872">
    <property type="term" value="F:metal ion binding"/>
    <property type="evidence" value="ECO:0007669"/>
    <property type="project" value="InterPro"/>
</dbReference>
<dbReference type="PANTHER" id="PTHR14859:SF15">
    <property type="entry name" value="ENDONUCLEASE_EXONUCLEASE_PHOSPHATASE DOMAIN-CONTAINING PROTEIN"/>
    <property type="match status" value="1"/>
</dbReference>
<dbReference type="GO" id="GO:0016020">
    <property type="term" value="C:membrane"/>
    <property type="evidence" value="ECO:0007669"/>
    <property type="project" value="GOC"/>
</dbReference>
<dbReference type="Pfam" id="PF00149">
    <property type="entry name" value="Metallophos"/>
    <property type="match status" value="1"/>
</dbReference>
<name>A0A6A1K4I9_9BACE</name>
<dbReference type="InterPro" id="IPR029052">
    <property type="entry name" value="Metallo-depent_PP-like"/>
</dbReference>
<feature type="domain" description="Endonuclease/exonuclease/phosphatase" evidence="3">
    <location>
        <begin position="29"/>
        <end position="240"/>
    </location>
</feature>
<keyword evidence="5" id="KW-0540">Nuclease</keyword>
<keyword evidence="5" id="KW-0378">Hydrolase</keyword>
<evidence type="ECO:0000313" key="6">
    <source>
        <dbReference type="Proteomes" id="UP000491168"/>
    </source>
</evidence>
<dbReference type="InterPro" id="IPR008963">
    <property type="entry name" value="Purple_acid_Pase-like_N"/>
</dbReference>
<feature type="domain" description="Purple acid phosphatase N-terminal" evidence="4">
    <location>
        <begin position="267"/>
        <end position="333"/>
    </location>
</feature>
<dbReference type="SUPFAM" id="SSF49363">
    <property type="entry name" value="Purple acid phosphatase, N-terminal domain"/>
    <property type="match status" value="1"/>
</dbReference>
<dbReference type="InterPro" id="IPR004843">
    <property type="entry name" value="Calcineurin-like_PHP"/>
</dbReference>
<protein>
    <submittedName>
        <fullName evidence="5">Endonuclease</fullName>
    </submittedName>
</protein>